<evidence type="ECO:0000313" key="1">
    <source>
        <dbReference type="EMBL" id="MDN5132720.1"/>
    </source>
</evidence>
<reference evidence="1" key="1">
    <citation type="journal article" date="2023" name="Microorganisms">
        <title>Genomic Characterization of Arcobacter butzleri Strains Isolated from Various Sources in Lithuania.</title>
        <authorList>
            <person name="Uljanovas D."/>
            <person name="Golz G."/>
            <person name="Fleischmann S."/>
            <person name="Kudirkiene E."/>
            <person name="Kasetiene N."/>
            <person name="Grineviciene A."/>
            <person name="Tamuleviciene E."/>
            <person name="Aksomaitiene J."/>
            <person name="Alter T."/>
            <person name="Malakauskas M."/>
        </authorList>
    </citation>
    <scope>NUCLEOTIDE SEQUENCE</scope>
    <source>
        <strain evidence="1">H19</strain>
    </source>
</reference>
<comment type="caution">
    <text evidence="1">The sequence shown here is derived from an EMBL/GenBank/DDBJ whole genome shotgun (WGS) entry which is preliminary data.</text>
</comment>
<proteinExistence type="predicted"/>
<dbReference type="EMBL" id="JAQJJM010000020">
    <property type="protein sequence ID" value="MDN5132720.1"/>
    <property type="molecule type" value="Genomic_DNA"/>
</dbReference>
<protein>
    <submittedName>
        <fullName evidence="1">Uncharacterized protein</fullName>
    </submittedName>
</protein>
<name>A0AAP4PZB2_9BACT</name>
<reference evidence="1" key="2">
    <citation type="submission" date="2023-01" db="EMBL/GenBank/DDBJ databases">
        <authorList>
            <person name="Uljanovas D."/>
        </authorList>
    </citation>
    <scope>NUCLEOTIDE SEQUENCE</scope>
    <source>
        <strain evidence="1">H19</strain>
    </source>
</reference>
<dbReference type="AlphaFoldDB" id="A0AAP4PZB2"/>
<dbReference type="Proteomes" id="UP001171508">
    <property type="component" value="Unassembled WGS sequence"/>
</dbReference>
<gene>
    <name evidence="1" type="ORF">PJV92_08315</name>
</gene>
<sequence length="84" mass="9728">MKINNEINEIEFVSNNLIKQYGYNLSKSELSQVLRISEQTINRRIKEASNLPPYKRSGNGIKSIYLFPVTSVANYIVNNNIKMY</sequence>
<accession>A0AAP4PZB2</accession>
<organism evidence="1 2">
    <name type="scientific">Aliarcobacter butzleri</name>
    <dbReference type="NCBI Taxonomy" id="28197"/>
    <lineage>
        <taxon>Bacteria</taxon>
        <taxon>Pseudomonadati</taxon>
        <taxon>Campylobacterota</taxon>
        <taxon>Epsilonproteobacteria</taxon>
        <taxon>Campylobacterales</taxon>
        <taxon>Arcobacteraceae</taxon>
        <taxon>Aliarcobacter</taxon>
    </lineage>
</organism>
<evidence type="ECO:0000313" key="2">
    <source>
        <dbReference type="Proteomes" id="UP001171508"/>
    </source>
</evidence>
<dbReference type="RefSeq" id="WP_151950089.1">
    <property type="nucleotide sequence ID" value="NZ_CABVRA010000041.1"/>
</dbReference>